<gene>
    <name evidence="7" type="ORF">DGMP_36120</name>
</gene>
<feature type="domain" description="LUD" evidence="4">
    <location>
        <begin position="68"/>
        <end position="288"/>
    </location>
</feature>
<dbReference type="InterPro" id="IPR004452">
    <property type="entry name" value="LutB/LldF"/>
</dbReference>
<dbReference type="RefSeq" id="WP_228855222.1">
    <property type="nucleotide sequence ID" value="NZ_AP024086.1"/>
</dbReference>
<dbReference type="InterPro" id="IPR017896">
    <property type="entry name" value="4Fe4S_Fe-S-bd"/>
</dbReference>
<evidence type="ECO:0000259" key="6">
    <source>
        <dbReference type="Pfam" id="PF13183"/>
    </source>
</evidence>
<feature type="domain" description="4Fe-4S ferredoxin-type" evidence="6">
    <location>
        <begin position="304"/>
        <end position="371"/>
    </location>
</feature>
<dbReference type="PROSITE" id="PS00198">
    <property type="entry name" value="4FE4S_FER_1"/>
    <property type="match status" value="1"/>
</dbReference>
<evidence type="ECO:0000256" key="2">
    <source>
        <dbReference type="ARBA" id="ARBA00023004"/>
    </source>
</evidence>
<dbReference type="Proteomes" id="UP000826725">
    <property type="component" value="Chromosome"/>
</dbReference>
<dbReference type="GO" id="GO:0016491">
    <property type="term" value="F:oxidoreductase activity"/>
    <property type="evidence" value="ECO:0007669"/>
    <property type="project" value="UniProtKB-ARBA"/>
</dbReference>
<dbReference type="PANTHER" id="PTHR47153">
    <property type="entry name" value="LACTATE UTILIZATION PROTEIN B"/>
    <property type="match status" value="1"/>
</dbReference>
<organism evidence="7 8">
    <name type="scientific">Desulfomarina profundi</name>
    <dbReference type="NCBI Taxonomy" id="2772557"/>
    <lineage>
        <taxon>Bacteria</taxon>
        <taxon>Pseudomonadati</taxon>
        <taxon>Thermodesulfobacteriota</taxon>
        <taxon>Desulfobulbia</taxon>
        <taxon>Desulfobulbales</taxon>
        <taxon>Desulfobulbaceae</taxon>
        <taxon>Desulfomarina</taxon>
    </lineage>
</organism>
<dbReference type="Pfam" id="PF13183">
    <property type="entry name" value="Fer4_8"/>
    <property type="match status" value="1"/>
</dbReference>
<dbReference type="Pfam" id="PF02589">
    <property type="entry name" value="LUD_dom"/>
    <property type="match status" value="1"/>
</dbReference>
<dbReference type="AlphaFoldDB" id="A0A8D5FWH6"/>
<evidence type="ECO:0000256" key="1">
    <source>
        <dbReference type="ARBA" id="ARBA00022723"/>
    </source>
</evidence>
<proteinExistence type="predicted"/>
<keyword evidence="8" id="KW-1185">Reference proteome</keyword>
<dbReference type="EMBL" id="AP024086">
    <property type="protein sequence ID" value="BCL62919.1"/>
    <property type="molecule type" value="Genomic_DNA"/>
</dbReference>
<feature type="domain" description="Cysteine-rich" evidence="5">
    <location>
        <begin position="612"/>
        <end position="697"/>
    </location>
</feature>
<dbReference type="GO" id="GO:0046872">
    <property type="term" value="F:metal ion binding"/>
    <property type="evidence" value="ECO:0007669"/>
    <property type="project" value="UniProtKB-KW"/>
</dbReference>
<dbReference type="KEGG" id="dbk:DGMP_36120"/>
<name>A0A8D5FWH6_9BACT</name>
<dbReference type="InterPro" id="IPR017900">
    <property type="entry name" value="4Fe4S_Fe_S_CS"/>
</dbReference>
<evidence type="ECO:0000313" key="8">
    <source>
        <dbReference type="Proteomes" id="UP000826725"/>
    </source>
</evidence>
<evidence type="ECO:0000259" key="5">
    <source>
        <dbReference type="Pfam" id="PF02754"/>
    </source>
</evidence>
<accession>A0A8D5FWH6</accession>
<dbReference type="InterPro" id="IPR003741">
    <property type="entry name" value="LUD_dom"/>
</dbReference>
<sequence>MTSSSPFKKSVETAISNPKLSQALHLFGDAYLIARKQAFAGLDFEAMREELATIKDEVRIHRKKLLVQFISNAEKAGSKVFLARDTKEANDYVIELARKKKAKLIAKSKSMVSEEAHLNKALEAAGIRAAETDLGEWIVQLAGQRPSHMVMPAIHMFKEDVARLFSRETGENLAAEIKTLVDVARNRLRKEYFDADIGLTGANFLIAETGGIGLVTNEGNARLCATLPKTHVVFAGIHKLVRSMEDAVKITRLLPRNATGQLLTSYVTWIRGAVPAGDEPKEQHIILIDGGREDLYQSQACQDALRCIQCGACANVCPVYQTVGGHVFGSIYISAIGIILTAFYEGLDKAKELTRACIGCRSCSAVCPAGIDLEEIILHLRNMVTEKYGMGVIKNVAFKAIMKNRTLFHSMVKAASKLQKPLTGKDDDSSPPVIRHLPMHFMSRDYTEWRDLPSIAEKSFREQFDLIEQQVENPRYTVGIFIGCGADFVYPESGLALVRVLNYLNVKVVFPEGQNCCGIPALYAGDNETGIYLAKQSVQAFSEVRVDYVLSLCPTCTMGVKRDFFKRLKDYPEWREKAADLSEKTMDAARFLEEILNSTEEIRKAPRAREKITYHDSCHLKRGNGVWKEPRNLLEAAGYTIDEMKNSDRCCGFGGTYSFLSHPQISKQITLDKVAAIRQTGVKTVAMDCPGCMIMLKGAMGKADKTVRCVHTVELLEEILKKRVNNR</sequence>
<keyword evidence="1" id="KW-0479">Metal-binding</keyword>
<dbReference type="InterPro" id="IPR054704">
    <property type="entry name" value="Quin_L_LdhH-like"/>
</dbReference>
<dbReference type="InterPro" id="IPR004017">
    <property type="entry name" value="Cys_rich_dom"/>
</dbReference>
<dbReference type="Pfam" id="PF02754">
    <property type="entry name" value="CCG"/>
    <property type="match status" value="2"/>
</dbReference>
<dbReference type="GO" id="GO:0006089">
    <property type="term" value="P:lactate metabolic process"/>
    <property type="evidence" value="ECO:0007669"/>
    <property type="project" value="InterPro"/>
</dbReference>
<evidence type="ECO:0000259" key="4">
    <source>
        <dbReference type="Pfam" id="PF02589"/>
    </source>
</evidence>
<reference evidence="7" key="1">
    <citation type="submission" date="2020-09" db="EMBL/GenBank/DDBJ databases">
        <title>Desulfogranum mesoprofundum gen. nov., sp. nov., a novel mesophilic, sulfate-reducing chemolithoautotroph isolated from a deep-sea hydrothermal vent chimney in the Suiyo Seamount.</title>
        <authorList>
            <person name="Hashimoto Y."/>
            <person name="Nakagawa S."/>
        </authorList>
    </citation>
    <scope>NUCLEOTIDE SEQUENCE</scope>
    <source>
        <strain evidence="7">KT2</strain>
    </source>
</reference>
<feature type="domain" description="Cysteine-rich" evidence="5">
    <location>
        <begin position="478"/>
        <end position="559"/>
    </location>
</feature>
<dbReference type="GO" id="GO:0051536">
    <property type="term" value="F:iron-sulfur cluster binding"/>
    <property type="evidence" value="ECO:0007669"/>
    <property type="project" value="UniProtKB-KW"/>
</dbReference>
<evidence type="ECO:0000256" key="3">
    <source>
        <dbReference type="ARBA" id="ARBA00023014"/>
    </source>
</evidence>
<evidence type="ECO:0000313" key="7">
    <source>
        <dbReference type="EMBL" id="BCL62919.1"/>
    </source>
</evidence>
<dbReference type="PANTHER" id="PTHR47153:SF2">
    <property type="entry name" value="LACTATE UTILIZATION PROTEIN B"/>
    <property type="match status" value="1"/>
</dbReference>
<keyword evidence="2" id="KW-0408">Iron</keyword>
<dbReference type="NCBIfam" id="NF045670">
    <property type="entry name" value="quin_L_LdhH"/>
    <property type="match status" value="1"/>
</dbReference>
<keyword evidence="3" id="KW-0411">Iron-sulfur</keyword>
<protein>
    <submittedName>
        <fullName evidence="7">(Fe-S)-binding protein</fullName>
    </submittedName>
</protein>